<evidence type="ECO:0000313" key="2">
    <source>
        <dbReference type="Proteomes" id="UP001292094"/>
    </source>
</evidence>
<proteinExistence type="predicted"/>
<evidence type="ECO:0000313" key="1">
    <source>
        <dbReference type="EMBL" id="KAK4299331.1"/>
    </source>
</evidence>
<name>A0AAE1TVR4_9EUCA</name>
<dbReference type="AlphaFoldDB" id="A0AAE1TVR4"/>
<reference evidence="1" key="1">
    <citation type="submission" date="2023-11" db="EMBL/GenBank/DDBJ databases">
        <title>Genome assemblies of two species of porcelain crab, Petrolisthes cinctipes and Petrolisthes manimaculis (Anomura: Porcellanidae).</title>
        <authorList>
            <person name="Angst P."/>
        </authorList>
    </citation>
    <scope>NUCLEOTIDE SEQUENCE</scope>
    <source>
        <strain evidence="1">PB745_02</strain>
        <tissue evidence="1">Gill</tissue>
    </source>
</reference>
<protein>
    <submittedName>
        <fullName evidence="1">Uncharacterized protein</fullName>
    </submittedName>
</protein>
<dbReference type="Proteomes" id="UP001292094">
    <property type="component" value="Unassembled WGS sequence"/>
</dbReference>
<gene>
    <name evidence="1" type="ORF">Pmani_028390</name>
</gene>
<accession>A0AAE1TVR4</accession>
<comment type="caution">
    <text evidence="1">The sequence shown here is derived from an EMBL/GenBank/DDBJ whole genome shotgun (WGS) entry which is preliminary data.</text>
</comment>
<sequence length="96" mass="11444">MVNNFLCDNYKPRVEMTRNRVNYLPPEWNDDRQMPTFMINDRLGQSEWHLFCVQPGGSCAILRVYSGQYKQTRRELGELGDQYHRQYSCLLHLETA</sequence>
<dbReference type="EMBL" id="JAWZYT010003267">
    <property type="protein sequence ID" value="KAK4299331.1"/>
    <property type="molecule type" value="Genomic_DNA"/>
</dbReference>
<organism evidence="1 2">
    <name type="scientific">Petrolisthes manimaculis</name>
    <dbReference type="NCBI Taxonomy" id="1843537"/>
    <lineage>
        <taxon>Eukaryota</taxon>
        <taxon>Metazoa</taxon>
        <taxon>Ecdysozoa</taxon>
        <taxon>Arthropoda</taxon>
        <taxon>Crustacea</taxon>
        <taxon>Multicrustacea</taxon>
        <taxon>Malacostraca</taxon>
        <taxon>Eumalacostraca</taxon>
        <taxon>Eucarida</taxon>
        <taxon>Decapoda</taxon>
        <taxon>Pleocyemata</taxon>
        <taxon>Anomura</taxon>
        <taxon>Galatheoidea</taxon>
        <taxon>Porcellanidae</taxon>
        <taxon>Petrolisthes</taxon>
    </lineage>
</organism>
<keyword evidence="2" id="KW-1185">Reference proteome</keyword>